<reference evidence="2 3" key="1">
    <citation type="submission" date="2019-05" db="EMBL/GenBank/DDBJ databases">
        <title>Another draft genome of Portunus trituberculatus and its Hox gene families provides insights of decapod evolution.</title>
        <authorList>
            <person name="Jeong J.-H."/>
            <person name="Song I."/>
            <person name="Kim S."/>
            <person name="Choi T."/>
            <person name="Kim D."/>
            <person name="Ryu S."/>
            <person name="Kim W."/>
        </authorList>
    </citation>
    <scope>NUCLEOTIDE SEQUENCE [LARGE SCALE GENOMIC DNA]</scope>
    <source>
        <tissue evidence="2">Muscle</tissue>
    </source>
</reference>
<dbReference type="EMBL" id="VSRR010002321">
    <property type="protein sequence ID" value="MPC30805.1"/>
    <property type="molecule type" value="Genomic_DNA"/>
</dbReference>
<name>A0A5B7EBR1_PORTR</name>
<proteinExistence type="predicted"/>
<sequence>MYECMCRQMSLAPSQSIASAFNVGLMKIPTARCHYSFTAALPRVSLIVAVFLCCWDQNFHISFASTNTTRQTNSSRTIPITLDKPSSAEATDLTHGDRRQRQGGNIGEEEFKRVAQVEVRRESETVSIHPVGEEACGGLQNRYISVQSLAKRFSA</sequence>
<protein>
    <submittedName>
        <fullName evidence="2">Uncharacterized protein</fullName>
    </submittedName>
</protein>
<evidence type="ECO:0000256" key="1">
    <source>
        <dbReference type="SAM" id="MobiDB-lite"/>
    </source>
</evidence>
<comment type="caution">
    <text evidence="2">The sequence shown here is derived from an EMBL/GenBank/DDBJ whole genome shotgun (WGS) entry which is preliminary data.</text>
</comment>
<accession>A0A5B7EBR1</accession>
<dbReference type="AlphaFoldDB" id="A0A5B7EBR1"/>
<evidence type="ECO:0000313" key="3">
    <source>
        <dbReference type="Proteomes" id="UP000324222"/>
    </source>
</evidence>
<dbReference type="Proteomes" id="UP000324222">
    <property type="component" value="Unassembled WGS sequence"/>
</dbReference>
<feature type="region of interest" description="Disordered" evidence="1">
    <location>
        <begin position="72"/>
        <end position="107"/>
    </location>
</feature>
<organism evidence="2 3">
    <name type="scientific">Portunus trituberculatus</name>
    <name type="common">Swimming crab</name>
    <name type="synonym">Neptunus trituberculatus</name>
    <dbReference type="NCBI Taxonomy" id="210409"/>
    <lineage>
        <taxon>Eukaryota</taxon>
        <taxon>Metazoa</taxon>
        <taxon>Ecdysozoa</taxon>
        <taxon>Arthropoda</taxon>
        <taxon>Crustacea</taxon>
        <taxon>Multicrustacea</taxon>
        <taxon>Malacostraca</taxon>
        <taxon>Eumalacostraca</taxon>
        <taxon>Eucarida</taxon>
        <taxon>Decapoda</taxon>
        <taxon>Pleocyemata</taxon>
        <taxon>Brachyura</taxon>
        <taxon>Eubrachyura</taxon>
        <taxon>Portunoidea</taxon>
        <taxon>Portunidae</taxon>
        <taxon>Portuninae</taxon>
        <taxon>Portunus</taxon>
    </lineage>
</organism>
<keyword evidence="3" id="KW-1185">Reference proteome</keyword>
<evidence type="ECO:0000313" key="2">
    <source>
        <dbReference type="EMBL" id="MPC30805.1"/>
    </source>
</evidence>
<gene>
    <name evidence="2" type="ORF">E2C01_024074</name>
</gene>